<dbReference type="Proteomes" id="UP001321479">
    <property type="component" value="Segment"/>
</dbReference>
<evidence type="ECO:0000256" key="1">
    <source>
        <dbReference type="SAM" id="Phobius"/>
    </source>
</evidence>
<keyword evidence="1" id="KW-1133">Transmembrane helix</keyword>
<proteinExistence type="predicted"/>
<dbReference type="RefSeq" id="YP_010841140.1">
    <property type="nucleotide sequence ID" value="NC_079139.1"/>
</dbReference>
<feature type="transmembrane region" description="Helical" evidence="1">
    <location>
        <begin position="7"/>
        <end position="35"/>
    </location>
</feature>
<keyword evidence="3" id="KW-1185">Reference proteome</keyword>
<dbReference type="EMBL" id="AP024483">
    <property type="protein sequence ID" value="BCS82532.1"/>
    <property type="molecule type" value="Genomic_DNA"/>
</dbReference>
<keyword evidence="1" id="KW-0472">Membrane</keyword>
<dbReference type="PROSITE" id="PS51257">
    <property type="entry name" value="PROKAR_LIPOPROTEIN"/>
    <property type="match status" value="1"/>
</dbReference>
<keyword evidence="1" id="KW-0812">Transmembrane</keyword>
<organism evidence="2 3">
    <name type="scientific">Cotonvirus japonicus</name>
    <dbReference type="NCBI Taxonomy" id="2811091"/>
    <lineage>
        <taxon>Viruses</taxon>
        <taxon>Varidnaviria</taxon>
        <taxon>Bamfordvirae</taxon>
        <taxon>Nucleocytoviricota</taxon>
        <taxon>Megaviricetes</taxon>
        <taxon>Imitervirales</taxon>
        <taxon>Mimiviridae</taxon>
        <taxon>Megamimivirinae</taxon>
        <taxon>Cotonvirus</taxon>
        <taxon>Cotonvirus japonicum</taxon>
    </lineage>
</organism>
<name>A0ABM7NQU3_9VIRU</name>
<accession>A0ABM7NQU3</accession>
<evidence type="ECO:0000313" key="2">
    <source>
        <dbReference type="EMBL" id="BCS82532.1"/>
    </source>
</evidence>
<dbReference type="GeneID" id="80557737"/>
<evidence type="ECO:0000313" key="3">
    <source>
        <dbReference type="Proteomes" id="UP001321479"/>
    </source>
</evidence>
<protein>
    <submittedName>
        <fullName evidence="2">Uncharacterized protein</fullName>
    </submittedName>
</protein>
<sequence>MEGKILTALVIGPLIIPNLFIIIGSIGCVIGVKFMEIYLNYCKNHNIYIDPSAGIVYGIYGMILGFFGIYIFLIILFIVIFMIYLLVKFIRLINKYTR</sequence>
<feature type="transmembrane region" description="Helical" evidence="1">
    <location>
        <begin position="55"/>
        <end position="87"/>
    </location>
</feature>
<reference evidence="2 3" key="1">
    <citation type="submission" date="2021-02" db="EMBL/GenBank/DDBJ databases">
        <title>Cotonvirus japonicus, which uses Golgi apparatus of host cells for its virion factory, phylogenetically links tailed tupanvirus and icosahedral mimivirus.</title>
        <authorList>
            <person name="Takahashi H."/>
            <person name="Fukaya S."/>
            <person name="Song C."/>
            <person name="Murata K."/>
            <person name="Takemura M."/>
        </authorList>
    </citation>
    <scope>NUCLEOTIDE SEQUENCE [LARGE SCALE GENOMIC DNA]</scope>
</reference>